<feature type="domain" description="C3H1-type" evidence="6">
    <location>
        <begin position="6"/>
        <end position="34"/>
    </location>
</feature>
<dbReference type="Proteomes" id="UP000008549">
    <property type="component" value="Unassembled WGS sequence"/>
</dbReference>
<keyword evidence="8" id="KW-1185">Reference proteome</keyword>
<dbReference type="Gene3D" id="3.30.1370.210">
    <property type="match status" value="1"/>
</dbReference>
<feature type="domain" description="C3H1-type" evidence="6">
    <location>
        <begin position="45"/>
        <end position="75"/>
    </location>
</feature>
<dbReference type="InParanoid" id="A8XQC9"/>
<dbReference type="PANTHER" id="PTHR12547:SF18">
    <property type="entry name" value="PROTEIN TIS11"/>
    <property type="match status" value="1"/>
</dbReference>
<dbReference type="InterPro" id="IPR000571">
    <property type="entry name" value="Znf_CCCH"/>
</dbReference>
<dbReference type="GO" id="GO:0043186">
    <property type="term" value="C:P granule"/>
    <property type="evidence" value="ECO:0007669"/>
    <property type="project" value="UniProtKB-ARBA"/>
</dbReference>
<dbReference type="EMBL" id="HE601138">
    <property type="protein sequence ID" value="CAP34847.2"/>
    <property type="molecule type" value="Genomic_DNA"/>
</dbReference>
<dbReference type="GO" id="GO:0008270">
    <property type="term" value="F:zinc ion binding"/>
    <property type="evidence" value="ECO:0007669"/>
    <property type="project" value="UniProtKB-KW"/>
</dbReference>
<evidence type="ECO:0000256" key="5">
    <source>
        <dbReference type="PROSITE-ProRule" id="PRU00723"/>
    </source>
</evidence>
<dbReference type="InterPro" id="IPR036063">
    <property type="entry name" value="Smr_dom_sf"/>
</dbReference>
<dbReference type="SUPFAM" id="SSF160443">
    <property type="entry name" value="SMR domain-like"/>
    <property type="match status" value="2"/>
</dbReference>
<dbReference type="GO" id="GO:0005829">
    <property type="term" value="C:cytosol"/>
    <property type="evidence" value="ECO:0000318"/>
    <property type="project" value="GO_Central"/>
</dbReference>
<feature type="zinc finger region" description="C3H1-type" evidence="5">
    <location>
        <begin position="45"/>
        <end position="75"/>
    </location>
</feature>
<feature type="zinc finger region" description="C3H1-type" evidence="5">
    <location>
        <begin position="6"/>
        <end position="34"/>
    </location>
</feature>
<dbReference type="GeneID" id="8574078"/>
<keyword evidence="2" id="KW-0677">Repeat</keyword>
<dbReference type="PROSITE" id="PS50103">
    <property type="entry name" value="ZF_C3H1"/>
    <property type="match status" value="2"/>
</dbReference>
<dbReference type="AlphaFoldDB" id="A8XQC9"/>
<dbReference type="PANTHER" id="PTHR12547">
    <property type="entry name" value="CCCH ZINC FINGER/TIS11-RELATED"/>
    <property type="match status" value="1"/>
</dbReference>
<evidence type="ECO:0000256" key="4">
    <source>
        <dbReference type="ARBA" id="ARBA00022833"/>
    </source>
</evidence>
<dbReference type="HOGENOM" id="CLU_940833_0_0_1"/>
<evidence type="ECO:0000313" key="9">
    <source>
        <dbReference type="WormBase" id="CBG17046"/>
    </source>
</evidence>
<evidence type="ECO:0000313" key="7">
    <source>
        <dbReference type="EMBL" id="CAP34847.2"/>
    </source>
</evidence>
<dbReference type="WormBase" id="CBG17046">
    <property type="protein sequence ID" value="CBP23497"/>
    <property type="gene ID" value="WBGene00036815"/>
</dbReference>
<evidence type="ECO:0000259" key="6">
    <source>
        <dbReference type="PROSITE" id="PS50103"/>
    </source>
</evidence>
<dbReference type="CTD" id="8574078"/>
<dbReference type="SMART" id="SM00356">
    <property type="entry name" value="ZnF_C3H1"/>
    <property type="match status" value="2"/>
</dbReference>
<evidence type="ECO:0000256" key="3">
    <source>
        <dbReference type="ARBA" id="ARBA00022771"/>
    </source>
</evidence>
<gene>
    <name evidence="7 9" type="ORF">CBG17046</name>
    <name evidence="7" type="ORF">CBG_17046</name>
</gene>
<keyword evidence="4 5" id="KW-0862">Zinc</keyword>
<keyword evidence="1 5" id="KW-0479">Metal-binding</keyword>
<organism evidence="7 8">
    <name type="scientific">Caenorhabditis briggsae</name>
    <dbReference type="NCBI Taxonomy" id="6238"/>
    <lineage>
        <taxon>Eukaryota</taxon>
        <taxon>Metazoa</taxon>
        <taxon>Ecdysozoa</taxon>
        <taxon>Nematoda</taxon>
        <taxon>Chromadorea</taxon>
        <taxon>Rhabditida</taxon>
        <taxon>Rhabditina</taxon>
        <taxon>Rhabditomorpha</taxon>
        <taxon>Rhabditoidea</taxon>
        <taxon>Rhabditidae</taxon>
        <taxon>Peloderinae</taxon>
        <taxon>Caenorhabditis</taxon>
    </lineage>
</organism>
<dbReference type="GO" id="GO:0003730">
    <property type="term" value="F:mRNA 3'-UTR binding"/>
    <property type="evidence" value="ECO:0000318"/>
    <property type="project" value="GO_Central"/>
</dbReference>
<reference evidence="7 8" key="2">
    <citation type="journal article" date="2011" name="PLoS Genet.">
        <title>Caenorhabditis briggsae recombinant inbred line genotypes reveal inter-strain incompatibility and the evolution of recombination.</title>
        <authorList>
            <person name="Ross J.A."/>
            <person name="Koboldt D.C."/>
            <person name="Staisch J.E."/>
            <person name="Chamberlin H.M."/>
            <person name="Gupta B.P."/>
            <person name="Miller R.D."/>
            <person name="Baird S.E."/>
            <person name="Haag E.S."/>
        </authorList>
    </citation>
    <scope>NUCLEOTIDE SEQUENCE [LARGE SCALE GENOMIC DNA]</scope>
    <source>
        <strain evidence="7 8">AF16</strain>
    </source>
</reference>
<dbReference type="InterPro" id="IPR036855">
    <property type="entry name" value="Znf_CCCH_sf"/>
</dbReference>
<evidence type="ECO:0000256" key="1">
    <source>
        <dbReference type="ARBA" id="ARBA00022723"/>
    </source>
</evidence>
<keyword evidence="3 5" id="KW-0863">Zinc-finger</keyword>
<name>A8XQC9_CAEBR</name>
<dbReference type="SUPFAM" id="SSF90229">
    <property type="entry name" value="CCCH zinc finger"/>
    <property type="match status" value="1"/>
</dbReference>
<dbReference type="eggNOG" id="KOG1677">
    <property type="taxonomic scope" value="Eukaryota"/>
</dbReference>
<evidence type="ECO:0000313" key="8">
    <source>
        <dbReference type="Proteomes" id="UP000008549"/>
    </source>
</evidence>
<dbReference type="KEGG" id="cbr:CBG_17046"/>
<reference evidence="7 8" key="1">
    <citation type="journal article" date="2003" name="PLoS Biol.">
        <title>The genome sequence of Caenorhabditis briggsae: a platform for comparative genomics.</title>
        <authorList>
            <person name="Stein L.D."/>
            <person name="Bao Z."/>
            <person name="Blasiar D."/>
            <person name="Blumenthal T."/>
            <person name="Brent M.R."/>
            <person name="Chen N."/>
            <person name="Chinwalla A."/>
            <person name="Clarke L."/>
            <person name="Clee C."/>
            <person name="Coghlan A."/>
            <person name="Coulson A."/>
            <person name="D'Eustachio P."/>
            <person name="Fitch D.H."/>
            <person name="Fulton L.A."/>
            <person name="Fulton R.E."/>
            <person name="Griffiths-Jones S."/>
            <person name="Harris T.W."/>
            <person name="Hillier L.W."/>
            <person name="Kamath R."/>
            <person name="Kuwabara P.E."/>
            <person name="Mardis E.R."/>
            <person name="Marra M.A."/>
            <person name="Miner T.L."/>
            <person name="Minx P."/>
            <person name="Mullikin J.C."/>
            <person name="Plumb R.W."/>
            <person name="Rogers J."/>
            <person name="Schein J.E."/>
            <person name="Sohrmann M."/>
            <person name="Spieth J."/>
            <person name="Stajich J.E."/>
            <person name="Wei C."/>
            <person name="Willey D."/>
            <person name="Wilson R.K."/>
            <person name="Durbin R."/>
            <person name="Waterston R.H."/>
        </authorList>
    </citation>
    <scope>NUCLEOTIDE SEQUENCE [LARGE SCALE GENOMIC DNA]</scope>
    <source>
        <strain evidence="7 8">AF16</strain>
    </source>
</reference>
<evidence type="ECO:0000256" key="2">
    <source>
        <dbReference type="ARBA" id="ARBA00022737"/>
    </source>
</evidence>
<dbReference type="InterPro" id="IPR045877">
    <property type="entry name" value="ZFP36-like"/>
</dbReference>
<sequence>MLKPTNFQSRMRRHYQSGKVCQMGPRCGFAHGEHELMSKNKPAEKRKTRICVSFTPGGSGYCKDGLSCDFLHPTDGHLFNTAVQFQIEKEQFNFTIQTIHSKRRFCSTQEESDGLEDVINQIVRLWNQKWPEGPFYFDLHAMTTKGAEKYVEDTVVCMKVNNQKACWLETGRGNHSTFGFAAIRTLLLAKYQGRQIESWNCNSEHSAKRRFCTTQEALDKLENGINAMVRQWNKTWPKGPNYFDMHWMTTRGAQDYAAGIIIWMQRTNQKTAYLETGRGNHSTCGFAAIRTLLLAK</sequence>
<accession>A8XQC9</accession>
<dbReference type="RefSeq" id="XP_045096108.1">
    <property type="nucleotide sequence ID" value="XM_045243100.1"/>
</dbReference>
<dbReference type="STRING" id="6238.A8XQC9"/>
<protein>
    <submittedName>
        <fullName evidence="7">Protein CBG17046</fullName>
    </submittedName>
</protein>
<proteinExistence type="predicted"/>